<protein>
    <submittedName>
        <fullName evidence="2">Uncharacterized conserved protein YbaA, DUF1428 family</fullName>
    </submittedName>
</protein>
<dbReference type="RefSeq" id="WP_046170719.1">
    <property type="nucleotide sequence ID" value="NZ_FOMB01000003.1"/>
</dbReference>
<proteinExistence type="predicted"/>
<dbReference type="PATRIC" id="fig|728005.3.peg.4580"/>
<name>A0A0F5PZI5_9HYPH</name>
<evidence type="ECO:0000313" key="1">
    <source>
        <dbReference type="EMBL" id="KKC33234.1"/>
    </source>
</evidence>
<gene>
    <name evidence="2" type="ORF">SAMN04488059_103190</name>
    <name evidence="1" type="ORF">WH91_09305</name>
</gene>
<accession>A0A0F5PZI5</accession>
<dbReference type="Pfam" id="PF07237">
    <property type="entry name" value="DUF1428"/>
    <property type="match status" value="2"/>
</dbReference>
<evidence type="ECO:0000313" key="4">
    <source>
        <dbReference type="Proteomes" id="UP000182258"/>
    </source>
</evidence>
<evidence type="ECO:0000313" key="3">
    <source>
        <dbReference type="Proteomes" id="UP000033519"/>
    </source>
</evidence>
<sequence length="236" mass="26395">MSYIEGFVLAVPAGNKEKYREQASKAAGYFESLGATRLVENWCDDVPHGEQTDFYRATKLEDGEVPVFSWVEYPDRATRQQAAKTMMDDPDMAAMGEMPFDAKRMIYGGFETLHDTGRNGKPGYVDGMISPVPLANKEAFRTLSEQQAPLLIEHGALRVLDGWGDDVPPGKTTDFQRAVDCQDGETISFSFIEWPSKEIHDTAWGVLMKDPRMAPNPDVWDGKRTIYGGFLPLVDM</sequence>
<dbReference type="Gene3D" id="3.30.70.100">
    <property type="match status" value="2"/>
</dbReference>
<dbReference type="SUPFAM" id="SSF54909">
    <property type="entry name" value="Dimeric alpha+beta barrel"/>
    <property type="match status" value="2"/>
</dbReference>
<dbReference type="InterPro" id="IPR009874">
    <property type="entry name" value="DUF1428"/>
</dbReference>
<dbReference type="STRING" id="728005.SAMN04488059_103190"/>
<reference evidence="1 3" key="1">
    <citation type="submission" date="2015-03" db="EMBL/GenBank/DDBJ databases">
        <authorList>
            <person name="Lepp D."/>
            <person name="Hassan Y.I."/>
            <person name="Li X.-Z."/>
            <person name="Zhou T."/>
        </authorList>
    </citation>
    <scope>NUCLEOTIDE SEQUENCE [LARGE SCALE GENOMIC DNA]</scope>
    <source>
        <strain evidence="1 3">Cr7-05</strain>
    </source>
</reference>
<dbReference type="EMBL" id="LAPV01000093">
    <property type="protein sequence ID" value="KKC33234.1"/>
    <property type="molecule type" value="Genomic_DNA"/>
</dbReference>
<dbReference type="Proteomes" id="UP000033519">
    <property type="component" value="Unassembled WGS sequence"/>
</dbReference>
<dbReference type="InterPro" id="IPR011008">
    <property type="entry name" value="Dimeric_a/b-barrel"/>
</dbReference>
<dbReference type="AlphaFoldDB" id="A0A0F5PZI5"/>
<dbReference type="OrthoDB" id="9792392at2"/>
<reference evidence="2 4" key="2">
    <citation type="submission" date="2016-10" db="EMBL/GenBank/DDBJ databases">
        <authorList>
            <person name="de Groot N.N."/>
        </authorList>
    </citation>
    <scope>NUCLEOTIDE SEQUENCE [LARGE SCALE GENOMIC DNA]</scope>
    <source>
        <strain evidence="2 4">CGMCC 1.10210</strain>
    </source>
</reference>
<dbReference type="EMBL" id="FOMB01000003">
    <property type="protein sequence ID" value="SFC26302.1"/>
    <property type="molecule type" value="Genomic_DNA"/>
</dbReference>
<dbReference type="Proteomes" id="UP000182258">
    <property type="component" value="Unassembled WGS sequence"/>
</dbReference>
<evidence type="ECO:0000313" key="2">
    <source>
        <dbReference type="EMBL" id="SFC26302.1"/>
    </source>
</evidence>
<organism evidence="2 4">
    <name type="scientific">Devosia psychrophila</name>
    <dbReference type="NCBI Taxonomy" id="728005"/>
    <lineage>
        <taxon>Bacteria</taxon>
        <taxon>Pseudomonadati</taxon>
        <taxon>Pseudomonadota</taxon>
        <taxon>Alphaproteobacteria</taxon>
        <taxon>Hyphomicrobiales</taxon>
        <taxon>Devosiaceae</taxon>
        <taxon>Devosia</taxon>
    </lineage>
</organism>
<keyword evidence="3" id="KW-1185">Reference proteome</keyword>